<dbReference type="SUPFAM" id="SSF50475">
    <property type="entry name" value="FMN-binding split barrel"/>
    <property type="match status" value="1"/>
</dbReference>
<dbReference type="InterPro" id="IPR012349">
    <property type="entry name" value="Split_barrel_FMN-bd"/>
</dbReference>
<dbReference type="InterPro" id="IPR001387">
    <property type="entry name" value="Cro/C1-type_HTH"/>
</dbReference>
<evidence type="ECO:0000259" key="1">
    <source>
        <dbReference type="PROSITE" id="PS50943"/>
    </source>
</evidence>
<keyword evidence="3" id="KW-1185">Reference proteome</keyword>
<protein>
    <recommendedName>
        <fullName evidence="1">HTH cro/C1-type domain-containing protein</fullName>
    </recommendedName>
</protein>
<dbReference type="SMART" id="SM00530">
    <property type="entry name" value="HTH_XRE"/>
    <property type="match status" value="1"/>
</dbReference>
<proteinExistence type="predicted"/>
<feature type="domain" description="HTH cro/C1-type" evidence="1">
    <location>
        <begin position="18"/>
        <end position="72"/>
    </location>
</feature>
<organism evidence="2 3">
    <name type="scientific">Salinactinospora qingdaonensis</name>
    <dbReference type="NCBI Taxonomy" id="702744"/>
    <lineage>
        <taxon>Bacteria</taxon>
        <taxon>Bacillati</taxon>
        <taxon>Actinomycetota</taxon>
        <taxon>Actinomycetes</taxon>
        <taxon>Streptosporangiales</taxon>
        <taxon>Nocardiopsidaceae</taxon>
        <taxon>Salinactinospora</taxon>
    </lineage>
</organism>
<dbReference type="Pfam" id="PF12900">
    <property type="entry name" value="Pyridox_ox_2"/>
    <property type="match status" value="1"/>
</dbReference>
<dbReference type="Gene3D" id="1.10.260.40">
    <property type="entry name" value="lambda repressor-like DNA-binding domains"/>
    <property type="match status" value="1"/>
</dbReference>
<name>A0ABP7GHY5_9ACTN</name>
<reference evidence="3" key="1">
    <citation type="journal article" date="2019" name="Int. J. Syst. Evol. Microbiol.">
        <title>The Global Catalogue of Microorganisms (GCM) 10K type strain sequencing project: providing services to taxonomists for standard genome sequencing and annotation.</title>
        <authorList>
            <consortium name="The Broad Institute Genomics Platform"/>
            <consortium name="The Broad Institute Genome Sequencing Center for Infectious Disease"/>
            <person name="Wu L."/>
            <person name="Ma J."/>
        </authorList>
    </citation>
    <scope>NUCLEOTIDE SEQUENCE [LARGE SCALE GENOMIC DNA]</scope>
    <source>
        <strain evidence="3">JCM 17137</strain>
    </source>
</reference>
<evidence type="ECO:0000313" key="2">
    <source>
        <dbReference type="EMBL" id="GAA3766362.1"/>
    </source>
</evidence>
<accession>A0ABP7GHY5</accession>
<dbReference type="PROSITE" id="PS50943">
    <property type="entry name" value="HTH_CROC1"/>
    <property type="match status" value="1"/>
</dbReference>
<evidence type="ECO:0000313" key="3">
    <source>
        <dbReference type="Proteomes" id="UP001500908"/>
    </source>
</evidence>
<dbReference type="InterPro" id="IPR024747">
    <property type="entry name" value="Pyridox_Oxase-rel"/>
</dbReference>
<dbReference type="InterPro" id="IPR010982">
    <property type="entry name" value="Lambda_DNA-bd_dom_sf"/>
</dbReference>
<comment type="caution">
    <text evidence="2">The sequence shown here is derived from an EMBL/GenBank/DDBJ whole genome shotgun (WGS) entry which is preliminary data.</text>
</comment>
<dbReference type="RefSeq" id="WP_344977391.1">
    <property type="nucleotide sequence ID" value="NZ_BAABDD010000052.1"/>
</dbReference>
<dbReference type="Gene3D" id="2.30.110.10">
    <property type="entry name" value="Electron Transport, Fmn-binding Protein, Chain A"/>
    <property type="match status" value="1"/>
</dbReference>
<dbReference type="Pfam" id="PF01381">
    <property type="entry name" value="HTH_3"/>
    <property type="match status" value="1"/>
</dbReference>
<dbReference type="SUPFAM" id="SSF47413">
    <property type="entry name" value="lambda repressor-like DNA-binding domains"/>
    <property type="match status" value="1"/>
</dbReference>
<gene>
    <name evidence="2" type="ORF">GCM10022402_49450</name>
</gene>
<sequence>MERTREEGQAKGDIGRRVEQRRLELQLSREELAEQAGMAPGYVAYLEEHPPLLSRWALYRLAAALRTSPDQLLGAETEAPAGSAATAVPSPELLTLTSQQCLDLIAPGGVGRVAFVIEGESAPTVLPVNYVVREAAIVFRTAAHGVIAKHAPGPVSFQVDRLDGAMSEGWSVLVAGHAQRVEEASETAALRGVAPVRPWAGGERDTYMRITPVELSGRRIRNRGHPHEAPPPSG</sequence>
<dbReference type="Proteomes" id="UP001500908">
    <property type="component" value="Unassembled WGS sequence"/>
</dbReference>
<dbReference type="EMBL" id="BAABDD010000052">
    <property type="protein sequence ID" value="GAA3766362.1"/>
    <property type="molecule type" value="Genomic_DNA"/>
</dbReference>